<dbReference type="STRING" id="1167006.UWK_03397"/>
<name>M1NJZ9_DESSD</name>
<gene>
    <name evidence="4" type="ordered locus">UWK_03397</name>
</gene>
<dbReference type="InterPro" id="IPR050698">
    <property type="entry name" value="MBL"/>
</dbReference>
<accession>M1NJZ9</accession>
<dbReference type="InterPro" id="IPR036866">
    <property type="entry name" value="RibonucZ/Hydroxyglut_hydro"/>
</dbReference>
<dbReference type="EMBL" id="CP003985">
    <property type="protein sequence ID" value="AGF79914.1"/>
    <property type="molecule type" value="Genomic_DNA"/>
</dbReference>
<evidence type="ECO:0000259" key="3">
    <source>
        <dbReference type="SMART" id="SM01027"/>
    </source>
</evidence>
<dbReference type="CDD" id="cd16295">
    <property type="entry name" value="TTHA0252-CPSF-like_MBL-fold"/>
    <property type="match status" value="1"/>
</dbReference>
<evidence type="ECO:0000313" key="4">
    <source>
        <dbReference type="EMBL" id="AGF79914.1"/>
    </source>
</evidence>
<dbReference type="GO" id="GO:0004521">
    <property type="term" value="F:RNA endonuclease activity"/>
    <property type="evidence" value="ECO:0007669"/>
    <property type="project" value="TreeGrafter"/>
</dbReference>
<dbReference type="InterPro" id="IPR001279">
    <property type="entry name" value="Metallo-B-lactamas"/>
</dbReference>
<keyword evidence="4" id="KW-0269">Exonuclease</keyword>
<feature type="domain" description="Metallo-beta-lactamase" evidence="2">
    <location>
        <begin position="64"/>
        <end position="281"/>
    </location>
</feature>
<dbReference type="Gene3D" id="3.40.50.10890">
    <property type="match status" value="1"/>
</dbReference>
<dbReference type="InterPro" id="IPR011108">
    <property type="entry name" value="RMMBL"/>
</dbReference>
<evidence type="ECO:0000259" key="2">
    <source>
        <dbReference type="SMART" id="SM00849"/>
    </source>
</evidence>
<dbReference type="PANTHER" id="PTHR11203">
    <property type="entry name" value="CLEAVAGE AND POLYADENYLATION SPECIFICITY FACTOR FAMILY MEMBER"/>
    <property type="match status" value="1"/>
</dbReference>
<dbReference type="SMART" id="SM00849">
    <property type="entry name" value="Lactamase_B"/>
    <property type="match status" value="1"/>
</dbReference>
<dbReference type="AlphaFoldDB" id="M1NJZ9"/>
<proteinExistence type="predicted"/>
<keyword evidence="4" id="KW-0540">Nuclease</keyword>
<dbReference type="SUPFAM" id="SSF56281">
    <property type="entry name" value="Metallo-hydrolase/oxidoreductase"/>
    <property type="match status" value="1"/>
</dbReference>
<keyword evidence="5" id="KW-1185">Reference proteome</keyword>
<dbReference type="GO" id="GO:0004527">
    <property type="term" value="F:exonuclease activity"/>
    <property type="evidence" value="ECO:0007669"/>
    <property type="project" value="UniProtKB-KW"/>
</dbReference>
<dbReference type="Pfam" id="PF10996">
    <property type="entry name" value="Beta-Casp"/>
    <property type="match status" value="1"/>
</dbReference>
<dbReference type="PATRIC" id="fig|1167006.5.peg.3657"/>
<feature type="domain" description="Beta-Casp" evidence="3">
    <location>
        <begin position="286"/>
        <end position="425"/>
    </location>
</feature>
<evidence type="ECO:0000313" key="5">
    <source>
        <dbReference type="Proteomes" id="UP000011721"/>
    </source>
</evidence>
<dbReference type="Pfam" id="PF00753">
    <property type="entry name" value="Lactamase_B"/>
    <property type="match status" value="1"/>
</dbReference>
<dbReference type="InterPro" id="IPR022712">
    <property type="entry name" value="Beta_Casp"/>
</dbReference>
<dbReference type="Gene3D" id="3.60.15.10">
    <property type="entry name" value="Ribonuclease Z/Hydroxyacylglutathione hydrolase-like"/>
    <property type="match status" value="1"/>
</dbReference>
<reference evidence="5" key="1">
    <citation type="journal article" date="2013" name="Stand. Genomic Sci.">
        <title>Complete genome sequence of Desulfocapsa sulfexigens, a marine deltaproteobacterium specialized in disproportionating inorganic sulfur compounds.</title>
        <authorList>
            <person name="Finster K.W."/>
            <person name="Kjeldsen K.U."/>
            <person name="Kube M."/>
            <person name="Reinhardt R."/>
            <person name="Mussmann M."/>
            <person name="Amann R."/>
            <person name="Schreiber L."/>
        </authorList>
    </citation>
    <scope>NUCLEOTIDE SEQUENCE [LARGE SCALE GENOMIC DNA]</scope>
    <source>
        <strain evidence="5">DSM 10523 / SB164P1</strain>
    </source>
</reference>
<evidence type="ECO:0000256" key="1">
    <source>
        <dbReference type="ARBA" id="ARBA00022801"/>
    </source>
</evidence>
<dbReference type="HOGENOM" id="CLU_009673_5_0_7"/>
<protein>
    <submittedName>
        <fullName evidence="4">Putative exonuclease of the beta-lactamase fold involved in RNA processing</fullName>
    </submittedName>
</protein>
<dbReference type="KEGG" id="dsf:UWK_03397"/>
<dbReference type="eggNOG" id="COG1236">
    <property type="taxonomic scope" value="Bacteria"/>
</dbReference>
<dbReference type="Pfam" id="PF07521">
    <property type="entry name" value="RMMBL"/>
    <property type="match status" value="1"/>
</dbReference>
<dbReference type="RefSeq" id="WP_015405596.1">
    <property type="nucleotide sequence ID" value="NC_020304.1"/>
</dbReference>
<keyword evidence="1" id="KW-0378">Hydrolase</keyword>
<dbReference type="Proteomes" id="UP000011721">
    <property type="component" value="Chromosome"/>
</dbReference>
<sequence length="503" mass="55831">MKCVKIHGAGSHKILMVFPDFRYLVKSSDTITLPQTGPLMSSRTPQTANLKPVLIHLGGKDSVTGSCHLLVADDVKILVDCGTAQGYDNVKSLTEWPIHPSDIDYLFLTHAHIDHIGRLPELITAGFRGEIICTHATKALLLPLLRDALSFTEYSTAQKTRLLTSIEDLSWGFEYGQSFNLKKGIQFTLGQAGHILGSSFIYIQISMPQDSIWSVVFSGDLGNYNTPLLPDPDPPPGCDLLILESTYGDRLHENRSQRLEHLGTILVKSLADKGKVFIPAFALGRTQELLYDLDRLFSDKKWNKHFPELHKKGQGKAPVPFFVDSPLALEITETYNELSEFWDEEAKSLLTDHDHPFDFKNLFSVKHFREHQQIMDYPGPAVIIAGSGMCTGGRIVDHLLTGLAEKENDILFIGYQGRGTPGRDILQYADNHGYVRLKQQKVTVKAKVHKLTGYSAHADQQGLLDWVAAMPAKPGAIRLVHGEKAAQSELTGKLSAQGYTVIQ</sequence>
<dbReference type="SMART" id="SM01027">
    <property type="entry name" value="Beta-Casp"/>
    <property type="match status" value="1"/>
</dbReference>
<organism evidence="4 5">
    <name type="scientific">Desulfocapsa sulfexigens (strain DSM 10523 / SB164P1)</name>
    <dbReference type="NCBI Taxonomy" id="1167006"/>
    <lineage>
        <taxon>Bacteria</taxon>
        <taxon>Pseudomonadati</taxon>
        <taxon>Thermodesulfobacteriota</taxon>
        <taxon>Desulfobulbia</taxon>
        <taxon>Desulfobulbales</taxon>
        <taxon>Desulfocapsaceae</taxon>
        <taxon>Desulfocapsa</taxon>
    </lineage>
</organism>
<dbReference type="PANTHER" id="PTHR11203:SF37">
    <property type="entry name" value="INTEGRATOR COMPLEX SUBUNIT 11"/>
    <property type="match status" value="1"/>
</dbReference>